<proteinExistence type="inferred from homology"/>
<feature type="transmembrane region" description="Helical" evidence="7">
    <location>
        <begin position="26"/>
        <end position="49"/>
    </location>
</feature>
<evidence type="ECO:0000256" key="3">
    <source>
        <dbReference type="ARBA" id="ARBA00022989"/>
    </source>
</evidence>
<comment type="similarity">
    <text evidence="5">Belongs to the SAT4 family.</text>
</comment>
<feature type="region of interest" description="Disordered" evidence="6">
    <location>
        <begin position="310"/>
        <end position="347"/>
    </location>
</feature>
<keyword evidence="4 7" id="KW-0472">Membrane</keyword>
<dbReference type="PANTHER" id="PTHR33048:SF158">
    <property type="entry name" value="MEMBRANE PROTEIN PTH11-LIKE, PUTATIVE-RELATED"/>
    <property type="match status" value="1"/>
</dbReference>
<feature type="compositionally biased region" description="Pro residues" evidence="6">
    <location>
        <begin position="338"/>
        <end position="347"/>
    </location>
</feature>
<gene>
    <name evidence="9" type="ORF">RRF57_001658</name>
</gene>
<evidence type="ECO:0000256" key="7">
    <source>
        <dbReference type="SAM" id="Phobius"/>
    </source>
</evidence>
<evidence type="ECO:0000259" key="8">
    <source>
        <dbReference type="Pfam" id="PF20684"/>
    </source>
</evidence>
<keyword evidence="3 7" id="KW-1133">Transmembrane helix</keyword>
<evidence type="ECO:0000313" key="9">
    <source>
        <dbReference type="EMBL" id="KAK5625942.1"/>
    </source>
</evidence>
<dbReference type="Proteomes" id="UP001305414">
    <property type="component" value="Unassembled WGS sequence"/>
</dbReference>
<organism evidence="9 10">
    <name type="scientific">Xylaria bambusicola</name>
    <dbReference type="NCBI Taxonomy" id="326684"/>
    <lineage>
        <taxon>Eukaryota</taxon>
        <taxon>Fungi</taxon>
        <taxon>Dikarya</taxon>
        <taxon>Ascomycota</taxon>
        <taxon>Pezizomycotina</taxon>
        <taxon>Sordariomycetes</taxon>
        <taxon>Xylariomycetidae</taxon>
        <taxon>Xylariales</taxon>
        <taxon>Xylariaceae</taxon>
        <taxon>Xylaria</taxon>
    </lineage>
</organism>
<dbReference type="InterPro" id="IPR052337">
    <property type="entry name" value="SAT4-like"/>
</dbReference>
<feature type="domain" description="Rhodopsin" evidence="8">
    <location>
        <begin position="7"/>
        <end position="226"/>
    </location>
</feature>
<dbReference type="PANTHER" id="PTHR33048">
    <property type="entry name" value="PTH11-LIKE INTEGRAL MEMBRANE PROTEIN (AFU_ORTHOLOGUE AFUA_5G11245)"/>
    <property type="match status" value="1"/>
</dbReference>
<evidence type="ECO:0000256" key="4">
    <source>
        <dbReference type="ARBA" id="ARBA00023136"/>
    </source>
</evidence>
<comment type="caution">
    <text evidence="9">The sequence shown here is derived from an EMBL/GenBank/DDBJ whole genome shotgun (WGS) entry which is preliminary data.</text>
</comment>
<reference evidence="9 10" key="1">
    <citation type="submission" date="2023-10" db="EMBL/GenBank/DDBJ databases">
        <title>Draft genome sequence of Xylaria bambusicola isolate GMP-LS, the root and basal stem rot pathogen of sugarcane in Indonesia.</title>
        <authorList>
            <person name="Selvaraj P."/>
            <person name="Muralishankar V."/>
            <person name="Muruganantham S."/>
            <person name="Sp S."/>
            <person name="Haryani S."/>
            <person name="Lau K.J.X."/>
            <person name="Naqvi N.I."/>
        </authorList>
    </citation>
    <scope>NUCLEOTIDE SEQUENCE [LARGE SCALE GENOMIC DNA]</scope>
    <source>
        <strain evidence="9">GMP-LS</strain>
    </source>
</reference>
<dbReference type="GO" id="GO:0016020">
    <property type="term" value="C:membrane"/>
    <property type="evidence" value="ECO:0007669"/>
    <property type="project" value="UniProtKB-SubCell"/>
</dbReference>
<evidence type="ECO:0000256" key="5">
    <source>
        <dbReference type="ARBA" id="ARBA00038359"/>
    </source>
</evidence>
<sequence>MVSDGVLGRHVWDIPVNAIGPDLLQLTFAIIFLWILASLLIKLSFLVLFHRLFSPNKFSRIMTIVGIVFVAVSYSLLAAAWTYYTVPHEGETGWLDLEFSNRERLSAPQLGLTLSSVGVFTDLYIFVIPLISIYGLNLSRPKKFGILALFATGSLRSSKINILYERACALSIAGQVVRVYYYHGASSENGVPDSLWVGMKPYGLTVAEIDLGIVCACVPVAFPLFKCIANRLASIRLTNSERRKAPTRLGGNWRLPPVPKAALDSLLSFTRGHNRERHSDSRAILVTRTTDVEMAPYEIEMIETNYNRFISSDHPGSRQSPAGSAVYTGTGAGGLPDFPQPTPQDRN</sequence>
<protein>
    <recommendedName>
        <fullName evidence="8">Rhodopsin domain-containing protein</fullName>
    </recommendedName>
</protein>
<accession>A0AAN7Z1S7</accession>
<keyword evidence="10" id="KW-1185">Reference proteome</keyword>
<dbReference type="InterPro" id="IPR049326">
    <property type="entry name" value="Rhodopsin_dom_fungi"/>
</dbReference>
<evidence type="ECO:0000256" key="2">
    <source>
        <dbReference type="ARBA" id="ARBA00022692"/>
    </source>
</evidence>
<dbReference type="AlphaFoldDB" id="A0AAN7Z1S7"/>
<evidence type="ECO:0000313" key="10">
    <source>
        <dbReference type="Proteomes" id="UP001305414"/>
    </source>
</evidence>
<evidence type="ECO:0000256" key="6">
    <source>
        <dbReference type="SAM" id="MobiDB-lite"/>
    </source>
</evidence>
<dbReference type="EMBL" id="JAWHQM010000003">
    <property type="protein sequence ID" value="KAK5625942.1"/>
    <property type="molecule type" value="Genomic_DNA"/>
</dbReference>
<dbReference type="Pfam" id="PF20684">
    <property type="entry name" value="Fung_rhodopsin"/>
    <property type="match status" value="1"/>
</dbReference>
<feature type="transmembrane region" description="Helical" evidence="7">
    <location>
        <begin position="61"/>
        <end position="84"/>
    </location>
</feature>
<comment type="subcellular location">
    <subcellularLocation>
        <location evidence="1">Membrane</location>
        <topology evidence="1">Multi-pass membrane protein</topology>
    </subcellularLocation>
</comment>
<evidence type="ECO:0000256" key="1">
    <source>
        <dbReference type="ARBA" id="ARBA00004141"/>
    </source>
</evidence>
<feature type="transmembrane region" description="Helical" evidence="7">
    <location>
        <begin position="110"/>
        <end position="136"/>
    </location>
</feature>
<name>A0AAN7Z1S7_9PEZI</name>
<keyword evidence="2 7" id="KW-0812">Transmembrane</keyword>